<protein>
    <submittedName>
        <fullName evidence="1">Uncharacterized protein</fullName>
    </submittedName>
</protein>
<keyword evidence="2" id="KW-1185">Reference proteome</keyword>
<gene>
    <name evidence="1" type="ORF">K6Y31_14535</name>
</gene>
<proteinExistence type="predicted"/>
<reference evidence="1 2" key="1">
    <citation type="journal article" date="2022" name="Environ. Microbiol. Rep.">
        <title>Eco-phylogenetic analyses reveal divergent evolution of vitamin B12 metabolism in the marine bacterial family 'Psychromonadaceae'.</title>
        <authorList>
            <person name="Jin X."/>
            <person name="Yang Y."/>
            <person name="Cao H."/>
            <person name="Gao B."/>
            <person name="Zhao Z."/>
        </authorList>
    </citation>
    <scope>NUCLEOTIDE SEQUENCE [LARGE SCALE GENOMIC DNA]</scope>
    <source>
        <strain evidence="1 2">MKS20</strain>
    </source>
</reference>
<name>A0ABS8WCH3_9GAMM</name>
<sequence>MRYEQSSKSLEGQRPPLNAMLTGQCHANIISNIEPDEQAVNYFDIHAHQLLEPVEVLIYSDH</sequence>
<evidence type="ECO:0000313" key="2">
    <source>
        <dbReference type="Proteomes" id="UP001201273"/>
    </source>
</evidence>
<dbReference type="RefSeq" id="WP_233053690.1">
    <property type="nucleotide sequence ID" value="NZ_JAIMJA010000015.1"/>
</dbReference>
<comment type="caution">
    <text evidence="1">The sequence shown here is derived from an EMBL/GenBank/DDBJ whole genome shotgun (WGS) entry which is preliminary data.</text>
</comment>
<organism evidence="1 2">
    <name type="scientific">Motilimonas cestriensis</name>
    <dbReference type="NCBI Taxonomy" id="2742685"/>
    <lineage>
        <taxon>Bacteria</taxon>
        <taxon>Pseudomonadati</taxon>
        <taxon>Pseudomonadota</taxon>
        <taxon>Gammaproteobacteria</taxon>
        <taxon>Alteromonadales</taxon>
        <taxon>Alteromonadales genera incertae sedis</taxon>
        <taxon>Motilimonas</taxon>
    </lineage>
</organism>
<accession>A0ABS8WCH3</accession>
<evidence type="ECO:0000313" key="1">
    <source>
        <dbReference type="EMBL" id="MCE2596027.1"/>
    </source>
</evidence>
<dbReference type="EMBL" id="JAIMJA010000015">
    <property type="protein sequence ID" value="MCE2596027.1"/>
    <property type="molecule type" value="Genomic_DNA"/>
</dbReference>
<dbReference type="Proteomes" id="UP001201273">
    <property type="component" value="Unassembled WGS sequence"/>
</dbReference>